<feature type="transmembrane region" description="Helical" evidence="8">
    <location>
        <begin position="351"/>
        <end position="371"/>
    </location>
</feature>
<reference evidence="10" key="1">
    <citation type="journal article" date="2019" name="Int. J. Syst. Evol. Microbiol.">
        <title>The Global Catalogue of Microorganisms (GCM) 10K type strain sequencing project: providing services to taxonomists for standard genome sequencing and annotation.</title>
        <authorList>
            <consortium name="The Broad Institute Genomics Platform"/>
            <consortium name="The Broad Institute Genome Sequencing Center for Infectious Disease"/>
            <person name="Wu L."/>
            <person name="Ma J."/>
        </authorList>
    </citation>
    <scope>NUCLEOTIDE SEQUENCE [LARGE SCALE GENOMIC DNA]</scope>
    <source>
        <strain evidence="10">CGMCC 4.7178</strain>
    </source>
</reference>
<evidence type="ECO:0000256" key="4">
    <source>
        <dbReference type="ARBA" id="ARBA00022692"/>
    </source>
</evidence>
<feature type="transmembrane region" description="Helical" evidence="8">
    <location>
        <begin position="80"/>
        <end position="101"/>
    </location>
</feature>
<feature type="compositionally biased region" description="Pro residues" evidence="7">
    <location>
        <begin position="1"/>
        <end position="24"/>
    </location>
</feature>
<feature type="transmembrane region" description="Helical" evidence="8">
    <location>
        <begin position="476"/>
        <end position="495"/>
    </location>
</feature>
<dbReference type="InterPro" id="IPR050171">
    <property type="entry name" value="MFS_Transporters"/>
</dbReference>
<feature type="compositionally biased region" description="Basic and acidic residues" evidence="7">
    <location>
        <begin position="511"/>
        <end position="525"/>
    </location>
</feature>
<keyword evidence="2" id="KW-0813">Transport</keyword>
<evidence type="ECO:0000256" key="3">
    <source>
        <dbReference type="ARBA" id="ARBA00022475"/>
    </source>
</evidence>
<dbReference type="NCBIfam" id="TIGR00924">
    <property type="entry name" value="yjdL_sub1_fam"/>
    <property type="match status" value="1"/>
</dbReference>
<feature type="transmembrane region" description="Helical" evidence="8">
    <location>
        <begin position="244"/>
        <end position="270"/>
    </location>
</feature>
<feature type="transmembrane region" description="Helical" evidence="8">
    <location>
        <begin position="306"/>
        <end position="323"/>
    </location>
</feature>
<evidence type="ECO:0000256" key="6">
    <source>
        <dbReference type="ARBA" id="ARBA00023136"/>
    </source>
</evidence>
<feature type="transmembrane region" description="Helical" evidence="8">
    <location>
        <begin position="113"/>
        <end position="130"/>
    </location>
</feature>
<proteinExistence type="predicted"/>
<keyword evidence="4 8" id="KW-0812">Transmembrane</keyword>
<comment type="caution">
    <text evidence="9">The sequence shown here is derived from an EMBL/GenBank/DDBJ whole genome shotgun (WGS) entry which is preliminary data.</text>
</comment>
<feature type="transmembrane region" description="Helical" evidence="8">
    <location>
        <begin position="383"/>
        <end position="404"/>
    </location>
</feature>
<keyword evidence="3" id="KW-1003">Cell membrane</keyword>
<dbReference type="Proteomes" id="UP000631535">
    <property type="component" value="Unassembled WGS sequence"/>
</dbReference>
<dbReference type="Gene3D" id="1.20.1250.20">
    <property type="entry name" value="MFS general substrate transporter like domains"/>
    <property type="match status" value="1"/>
</dbReference>
<evidence type="ECO:0000256" key="7">
    <source>
        <dbReference type="SAM" id="MobiDB-lite"/>
    </source>
</evidence>
<comment type="subcellular location">
    <subcellularLocation>
        <location evidence="1">Cell membrane</location>
        <topology evidence="1">Multi-pass membrane protein</topology>
    </subcellularLocation>
</comment>
<sequence>MKAAAPPPGRPVPGRPGPESPGPQRPGAGREFFGHPRGLATLFFTEAWERFSYYGMKAILLFYMYDRARDGGLGIDSATAGSLIAVYGASIYLAAIAGGWVSDRLLGARRATLWGGVLIMCGHVCLALPAGKGALYGSMAFIVAGTGLLKPNVSASVGRLYGERDVRRDSGFSIYYMGISVGAVVAPLIVGTLGQRYDYHLGFGVAALGMAVGLLVYVRGQRHLSPEDLRPGNPLRLRDVPTRLTAGIAVGAVLLAVAVAAGAVAGLFTAQRVVDLISLLAVALPVAYFTVMLRSPRTTAVERSRVRAYIPLFSGSVFFWLIQEQGASVLAQYADQSTDLDALGFAIPSSWFQSTGSFVLIVLTPFFASLWMQLGNRAPSTPVKFGVGLVLAGLSYLVLVLPAARPGMSSPLWLFGSFAIITVGEIFLSPIGLSVTTKLAPAAFTTQMMGLWLASNAAAQGISAQVVRLYNRADAAGYFAVVGGCGLVAGLVLLAGSRFIRRRMGGADVRDGAEAREGADVREDAELGDGVRAGDADEAGGDRPAGPTAPDGGARKGS</sequence>
<dbReference type="PANTHER" id="PTHR23517:SF15">
    <property type="entry name" value="PROTON-DEPENDENT OLIGOPEPTIDE FAMILY TRANSPORT PROTEIN"/>
    <property type="match status" value="1"/>
</dbReference>
<dbReference type="CDD" id="cd17346">
    <property type="entry name" value="MFS_DtpA_like"/>
    <property type="match status" value="1"/>
</dbReference>
<feature type="transmembrane region" description="Helical" evidence="8">
    <location>
        <begin position="199"/>
        <end position="218"/>
    </location>
</feature>
<keyword evidence="10" id="KW-1185">Reference proteome</keyword>
<dbReference type="InterPro" id="IPR000109">
    <property type="entry name" value="POT_fam"/>
</dbReference>
<evidence type="ECO:0000256" key="2">
    <source>
        <dbReference type="ARBA" id="ARBA00022448"/>
    </source>
</evidence>
<dbReference type="InterPro" id="IPR036259">
    <property type="entry name" value="MFS_trans_sf"/>
</dbReference>
<feature type="transmembrane region" description="Helical" evidence="8">
    <location>
        <begin position="410"/>
        <end position="428"/>
    </location>
</feature>
<accession>A0ABQ2MFY9</accession>
<feature type="region of interest" description="Disordered" evidence="7">
    <location>
        <begin position="1"/>
        <end position="30"/>
    </location>
</feature>
<evidence type="ECO:0000256" key="5">
    <source>
        <dbReference type="ARBA" id="ARBA00022989"/>
    </source>
</evidence>
<gene>
    <name evidence="9" type="primary">yclF</name>
    <name evidence="9" type="ORF">GCM10012287_31590</name>
</gene>
<feature type="transmembrane region" description="Helical" evidence="8">
    <location>
        <begin position="174"/>
        <end position="193"/>
    </location>
</feature>
<evidence type="ECO:0000313" key="10">
    <source>
        <dbReference type="Proteomes" id="UP000631535"/>
    </source>
</evidence>
<dbReference type="InterPro" id="IPR005279">
    <property type="entry name" value="Dipep/tripep_permease"/>
</dbReference>
<feature type="transmembrane region" description="Helical" evidence="8">
    <location>
        <begin position="136"/>
        <end position="153"/>
    </location>
</feature>
<feature type="transmembrane region" description="Helical" evidence="8">
    <location>
        <begin position="449"/>
        <end position="470"/>
    </location>
</feature>
<keyword evidence="5 8" id="KW-1133">Transmembrane helix</keyword>
<dbReference type="RefSeq" id="WP_189037761.1">
    <property type="nucleotide sequence ID" value="NZ_BMMP01000009.1"/>
</dbReference>
<dbReference type="PANTHER" id="PTHR23517">
    <property type="entry name" value="RESISTANCE PROTEIN MDTM, PUTATIVE-RELATED-RELATED"/>
    <property type="match status" value="1"/>
</dbReference>
<dbReference type="SUPFAM" id="SSF103473">
    <property type="entry name" value="MFS general substrate transporter"/>
    <property type="match status" value="1"/>
</dbReference>
<feature type="region of interest" description="Disordered" evidence="7">
    <location>
        <begin position="511"/>
        <end position="558"/>
    </location>
</feature>
<feature type="transmembrane region" description="Helical" evidence="8">
    <location>
        <begin position="276"/>
        <end position="294"/>
    </location>
</feature>
<keyword evidence="6 8" id="KW-0472">Membrane</keyword>
<dbReference type="Pfam" id="PF00854">
    <property type="entry name" value="PTR2"/>
    <property type="match status" value="1"/>
</dbReference>
<dbReference type="EMBL" id="BMMP01000009">
    <property type="protein sequence ID" value="GGO50860.1"/>
    <property type="molecule type" value="Genomic_DNA"/>
</dbReference>
<organism evidence="9 10">
    <name type="scientific">Streptomyces daqingensis</name>
    <dbReference type="NCBI Taxonomy" id="1472640"/>
    <lineage>
        <taxon>Bacteria</taxon>
        <taxon>Bacillati</taxon>
        <taxon>Actinomycetota</taxon>
        <taxon>Actinomycetes</taxon>
        <taxon>Kitasatosporales</taxon>
        <taxon>Streptomycetaceae</taxon>
        <taxon>Streptomyces</taxon>
    </lineage>
</organism>
<name>A0ABQ2MFY9_9ACTN</name>
<evidence type="ECO:0000256" key="8">
    <source>
        <dbReference type="SAM" id="Phobius"/>
    </source>
</evidence>
<evidence type="ECO:0000256" key="1">
    <source>
        <dbReference type="ARBA" id="ARBA00004651"/>
    </source>
</evidence>
<evidence type="ECO:0000313" key="9">
    <source>
        <dbReference type="EMBL" id="GGO50860.1"/>
    </source>
</evidence>
<protein>
    <submittedName>
        <fullName evidence="9">Transporter YclF</fullName>
    </submittedName>
</protein>